<feature type="compositionally biased region" description="Low complexity" evidence="1">
    <location>
        <begin position="79"/>
        <end position="90"/>
    </location>
</feature>
<evidence type="ECO:0000256" key="1">
    <source>
        <dbReference type="SAM" id="MobiDB-lite"/>
    </source>
</evidence>
<feature type="compositionally biased region" description="Low complexity" evidence="1">
    <location>
        <begin position="177"/>
        <end position="186"/>
    </location>
</feature>
<sequence>MEDLSDLALIFPTVERSLLGELLAFNGGDVERTAAAILDVGFPSGQASDLDDSAMAAQEALDAALARQTQQQFDEEFIAAQEGAAQEGAANATMPSPSGRQDPVSASGTAAAKGKRMNLKLVALKRKSKGAKKEGQRNSLLPQGYIGQSDQSDAPGSPAAGADSFRSPPAVAPPPAWTSSPSSGSSITAEQYSARLSRARAANRASQNRASLSTGPAS</sequence>
<feature type="compositionally biased region" description="Polar residues" evidence="1">
    <location>
        <begin position="93"/>
        <end position="108"/>
    </location>
</feature>
<dbReference type="GO" id="GO:0043130">
    <property type="term" value="F:ubiquitin binding"/>
    <property type="evidence" value="ECO:0007669"/>
    <property type="project" value="InterPro"/>
</dbReference>
<feature type="compositionally biased region" description="Low complexity" evidence="1">
    <location>
        <begin position="193"/>
        <end position="218"/>
    </location>
</feature>
<dbReference type="CDD" id="cd14279">
    <property type="entry name" value="CUE"/>
    <property type="match status" value="1"/>
</dbReference>
<feature type="compositionally biased region" description="Basic residues" evidence="1">
    <location>
        <begin position="113"/>
        <end position="130"/>
    </location>
</feature>
<dbReference type="RefSeq" id="XP_005794149.1">
    <property type="nucleotide sequence ID" value="XM_005794092.1"/>
</dbReference>
<dbReference type="AlphaFoldDB" id="A0A0D3L135"/>
<evidence type="ECO:0000313" key="4">
    <source>
        <dbReference type="Proteomes" id="UP000013827"/>
    </source>
</evidence>
<protein>
    <recommendedName>
        <fullName evidence="2">CUE domain-containing protein</fullName>
    </recommendedName>
</protein>
<feature type="region of interest" description="Disordered" evidence="1">
    <location>
        <begin position="74"/>
        <end position="218"/>
    </location>
</feature>
<evidence type="ECO:0000259" key="2">
    <source>
        <dbReference type="PROSITE" id="PS51140"/>
    </source>
</evidence>
<dbReference type="PROSITE" id="PS51140">
    <property type="entry name" value="CUE"/>
    <property type="match status" value="1"/>
</dbReference>
<dbReference type="GeneID" id="17286990"/>
<proteinExistence type="predicted"/>
<accession>A0A0D3L135</accession>
<dbReference type="PaxDb" id="2903-EOD41720"/>
<dbReference type="EnsemblProtists" id="EOD41720">
    <property type="protein sequence ID" value="EOD41720"/>
    <property type="gene ID" value="EMIHUDRAFT_431787"/>
</dbReference>
<dbReference type="InterPro" id="IPR003892">
    <property type="entry name" value="CUE"/>
</dbReference>
<dbReference type="KEGG" id="ehx:EMIHUDRAFT_431787"/>
<feature type="domain" description="CUE" evidence="2">
    <location>
        <begin position="1"/>
        <end position="42"/>
    </location>
</feature>
<name>A0A0D3L135_EMIH1</name>
<reference evidence="4" key="1">
    <citation type="journal article" date="2013" name="Nature">
        <title>Pan genome of the phytoplankton Emiliania underpins its global distribution.</title>
        <authorList>
            <person name="Read B.A."/>
            <person name="Kegel J."/>
            <person name="Klute M.J."/>
            <person name="Kuo A."/>
            <person name="Lefebvre S.C."/>
            <person name="Maumus F."/>
            <person name="Mayer C."/>
            <person name="Miller J."/>
            <person name="Monier A."/>
            <person name="Salamov A."/>
            <person name="Young J."/>
            <person name="Aguilar M."/>
            <person name="Claverie J.M."/>
            <person name="Frickenhaus S."/>
            <person name="Gonzalez K."/>
            <person name="Herman E.K."/>
            <person name="Lin Y.C."/>
            <person name="Napier J."/>
            <person name="Ogata H."/>
            <person name="Sarno A.F."/>
            <person name="Shmutz J."/>
            <person name="Schroeder D."/>
            <person name="de Vargas C."/>
            <person name="Verret F."/>
            <person name="von Dassow P."/>
            <person name="Valentin K."/>
            <person name="Van de Peer Y."/>
            <person name="Wheeler G."/>
            <person name="Dacks J.B."/>
            <person name="Delwiche C.F."/>
            <person name="Dyhrman S.T."/>
            <person name="Glockner G."/>
            <person name="John U."/>
            <person name="Richards T."/>
            <person name="Worden A.Z."/>
            <person name="Zhang X."/>
            <person name="Grigoriev I.V."/>
            <person name="Allen A.E."/>
            <person name="Bidle K."/>
            <person name="Borodovsky M."/>
            <person name="Bowler C."/>
            <person name="Brownlee C."/>
            <person name="Cock J.M."/>
            <person name="Elias M."/>
            <person name="Gladyshev V.N."/>
            <person name="Groth M."/>
            <person name="Guda C."/>
            <person name="Hadaegh A."/>
            <person name="Iglesias-Rodriguez M.D."/>
            <person name="Jenkins J."/>
            <person name="Jones B.M."/>
            <person name="Lawson T."/>
            <person name="Leese F."/>
            <person name="Lindquist E."/>
            <person name="Lobanov A."/>
            <person name="Lomsadze A."/>
            <person name="Malik S.B."/>
            <person name="Marsh M.E."/>
            <person name="Mackinder L."/>
            <person name="Mock T."/>
            <person name="Mueller-Roeber B."/>
            <person name="Pagarete A."/>
            <person name="Parker M."/>
            <person name="Probert I."/>
            <person name="Quesneville H."/>
            <person name="Raines C."/>
            <person name="Rensing S.A."/>
            <person name="Riano-Pachon D.M."/>
            <person name="Richier S."/>
            <person name="Rokitta S."/>
            <person name="Shiraiwa Y."/>
            <person name="Soanes D.M."/>
            <person name="van der Giezen M."/>
            <person name="Wahlund T.M."/>
            <person name="Williams B."/>
            <person name="Wilson W."/>
            <person name="Wolfe G."/>
            <person name="Wurch L.L."/>
        </authorList>
    </citation>
    <scope>NUCLEOTIDE SEQUENCE</scope>
</reference>
<dbReference type="HOGENOM" id="CLU_1268924_0_0_1"/>
<keyword evidence="4" id="KW-1185">Reference proteome</keyword>
<dbReference type="Proteomes" id="UP000013827">
    <property type="component" value="Unassembled WGS sequence"/>
</dbReference>
<evidence type="ECO:0000313" key="3">
    <source>
        <dbReference type="EnsemblProtists" id="EOD41720"/>
    </source>
</evidence>
<organism evidence="3 4">
    <name type="scientific">Emiliania huxleyi (strain CCMP1516)</name>
    <dbReference type="NCBI Taxonomy" id="280463"/>
    <lineage>
        <taxon>Eukaryota</taxon>
        <taxon>Haptista</taxon>
        <taxon>Haptophyta</taxon>
        <taxon>Prymnesiophyceae</taxon>
        <taxon>Isochrysidales</taxon>
        <taxon>Noelaerhabdaceae</taxon>
        <taxon>Emiliania</taxon>
    </lineage>
</organism>
<reference evidence="3" key="2">
    <citation type="submission" date="2024-10" db="UniProtKB">
        <authorList>
            <consortium name="EnsemblProtists"/>
        </authorList>
    </citation>
    <scope>IDENTIFICATION</scope>
</reference>
<feature type="compositionally biased region" description="Polar residues" evidence="1">
    <location>
        <begin position="137"/>
        <end position="154"/>
    </location>
</feature>